<evidence type="ECO:0000256" key="3">
    <source>
        <dbReference type="ARBA" id="ARBA00022801"/>
    </source>
</evidence>
<sequence length="258" mass="29451">MNQRIPYGIQKDFYIFKDTMVEMTWKEVQAGADCRSIVLLPLGIVESHGPHMDLSADFYLSTLLCRFLKQELYEKGIEALIAPPVYWGISKETAGFAGTFSIRPEIMKGLLTDILLSLKNWGFRRVFIQNAHGDSEHIQIIREAMAAANQSLDFKVYFMWELNIEVNNNVVFPPFREDRFNPDYHAGSIETAQMVTFFPDKVRVDVAKTLLPQDSFKPFAYCGDPASYDLEINIGETAYADTKLDSIKIEAILERDGR</sequence>
<dbReference type="EMBL" id="PTJA01000006">
    <property type="protein sequence ID" value="PPK80435.1"/>
    <property type="molecule type" value="Genomic_DNA"/>
</dbReference>
<dbReference type="SUPFAM" id="SSF102215">
    <property type="entry name" value="Creatininase"/>
    <property type="match status" value="1"/>
</dbReference>
<dbReference type="PANTHER" id="PTHR35005:SF1">
    <property type="entry name" value="2-AMINO-5-FORMYLAMINO-6-RIBOSYLAMINOPYRIMIDIN-4(3H)-ONE 5'-MONOPHOSPHATE DEFORMYLASE"/>
    <property type="match status" value="1"/>
</dbReference>
<keyword evidence="2" id="KW-0479">Metal-binding</keyword>
<dbReference type="InterPro" id="IPR003785">
    <property type="entry name" value="Creatininase/forma_Hydrolase"/>
</dbReference>
<comment type="cofactor">
    <cofactor evidence="1">
        <name>Zn(2+)</name>
        <dbReference type="ChEBI" id="CHEBI:29105"/>
    </cofactor>
</comment>
<dbReference type="OrthoDB" id="9801445at2"/>
<proteinExistence type="inferred from homology"/>
<keyword evidence="7" id="KW-1185">Reference proteome</keyword>
<evidence type="ECO:0000256" key="4">
    <source>
        <dbReference type="ARBA" id="ARBA00022833"/>
    </source>
</evidence>
<reference evidence="6 7" key="1">
    <citation type="submission" date="2018-02" db="EMBL/GenBank/DDBJ databases">
        <title>Genomic Encyclopedia of Archaeal and Bacterial Type Strains, Phase II (KMG-II): from individual species to whole genera.</title>
        <authorList>
            <person name="Goeker M."/>
        </authorList>
    </citation>
    <scope>NUCLEOTIDE SEQUENCE [LARGE SCALE GENOMIC DNA]</scope>
    <source>
        <strain evidence="6 7">DSM 3808</strain>
    </source>
</reference>
<comment type="similarity">
    <text evidence="5">Belongs to the creatininase superfamily.</text>
</comment>
<evidence type="ECO:0000256" key="5">
    <source>
        <dbReference type="ARBA" id="ARBA00024029"/>
    </source>
</evidence>
<protein>
    <submittedName>
        <fullName evidence="6">Creatinine amidohydrolase</fullName>
    </submittedName>
</protein>
<gene>
    <name evidence="6" type="ORF">BXY41_10625</name>
</gene>
<dbReference type="Gene3D" id="3.40.50.10310">
    <property type="entry name" value="Creatininase"/>
    <property type="match status" value="1"/>
</dbReference>
<evidence type="ECO:0000256" key="1">
    <source>
        <dbReference type="ARBA" id="ARBA00001947"/>
    </source>
</evidence>
<dbReference type="Pfam" id="PF02633">
    <property type="entry name" value="Creatininase"/>
    <property type="match status" value="1"/>
</dbReference>
<comment type="caution">
    <text evidence="6">The sequence shown here is derived from an EMBL/GenBank/DDBJ whole genome shotgun (WGS) entry which is preliminary data.</text>
</comment>
<evidence type="ECO:0000256" key="2">
    <source>
        <dbReference type="ARBA" id="ARBA00022723"/>
    </source>
</evidence>
<dbReference type="PANTHER" id="PTHR35005">
    <property type="entry name" value="3-DEHYDRO-SCYLLO-INOSOSE HYDROLASE"/>
    <property type="match status" value="1"/>
</dbReference>
<organism evidence="6 7">
    <name type="scientific">Lacrimispora xylanisolvens</name>
    <dbReference type="NCBI Taxonomy" id="384636"/>
    <lineage>
        <taxon>Bacteria</taxon>
        <taxon>Bacillati</taxon>
        <taxon>Bacillota</taxon>
        <taxon>Clostridia</taxon>
        <taxon>Lachnospirales</taxon>
        <taxon>Lachnospiraceae</taxon>
        <taxon>Lacrimispora</taxon>
    </lineage>
</organism>
<dbReference type="RefSeq" id="WP_104437139.1">
    <property type="nucleotide sequence ID" value="NZ_PTJA01000006.1"/>
</dbReference>
<keyword evidence="4" id="KW-0862">Zinc</keyword>
<dbReference type="GO" id="GO:0046872">
    <property type="term" value="F:metal ion binding"/>
    <property type="evidence" value="ECO:0007669"/>
    <property type="project" value="UniProtKB-KW"/>
</dbReference>
<accession>A0A2S6HRX8</accession>
<name>A0A2S6HRX8_9FIRM</name>
<keyword evidence="3 6" id="KW-0378">Hydrolase</keyword>
<evidence type="ECO:0000313" key="7">
    <source>
        <dbReference type="Proteomes" id="UP000237749"/>
    </source>
</evidence>
<dbReference type="GO" id="GO:0016811">
    <property type="term" value="F:hydrolase activity, acting on carbon-nitrogen (but not peptide) bonds, in linear amides"/>
    <property type="evidence" value="ECO:0007669"/>
    <property type="project" value="TreeGrafter"/>
</dbReference>
<dbReference type="GO" id="GO:0009231">
    <property type="term" value="P:riboflavin biosynthetic process"/>
    <property type="evidence" value="ECO:0007669"/>
    <property type="project" value="TreeGrafter"/>
</dbReference>
<dbReference type="Proteomes" id="UP000237749">
    <property type="component" value="Unassembled WGS sequence"/>
</dbReference>
<dbReference type="InterPro" id="IPR024087">
    <property type="entry name" value="Creatininase-like_sf"/>
</dbReference>
<dbReference type="AlphaFoldDB" id="A0A2S6HRX8"/>
<evidence type="ECO:0000313" key="6">
    <source>
        <dbReference type="EMBL" id="PPK80435.1"/>
    </source>
</evidence>